<name>T1JAI1_STRMM</name>
<dbReference type="AlphaFoldDB" id="T1JAI1"/>
<dbReference type="Proteomes" id="UP000014500">
    <property type="component" value="Unassembled WGS sequence"/>
</dbReference>
<keyword evidence="2" id="KW-1185">Reference proteome</keyword>
<dbReference type="HOGENOM" id="CLU_033666_11_4_1"/>
<evidence type="ECO:0000313" key="1">
    <source>
        <dbReference type="EnsemblMetazoa" id="SMAR010750-PA"/>
    </source>
</evidence>
<reference evidence="2" key="1">
    <citation type="submission" date="2011-05" db="EMBL/GenBank/DDBJ databases">
        <authorList>
            <person name="Richards S.R."/>
            <person name="Qu J."/>
            <person name="Jiang H."/>
            <person name="Jhangiani S.N."/>
            <person name="Agravi P."/>
            <person name="Goodspeed R."/>
            <person name="Gross S."/>
            <person name="Mandapat C."/>
            <person name="Jackson L."/>
            <person name="Mathew T."/>
            <person name="Pu L."/>
            <person name="Thornton R."/>
            <person name="Saada N."/>
            <person name="Wilczek-Boney K.B."/>
            <person name="Lee S."/>
            <person name="Kovar C."/>
            <person name="Wu Y."/>
            <person name="Scherer S.E."/>
            <person name="Worley K.C."/>
            <person name="Muzny D.M."/>
            <person name="Gibbs R."/>
        </authorList>
    </citation>
    <scope>NUCLEOTIDE SEQUENCE</scope>
    <source>
        <strain evidence="2">Brora</strain>
    </source>
</reference>
<dbReference type="EnsemblMetazoa" id="SMAR010750-RA">
    <property type="protein sequence ID" value="SMAR010750-PA"/>
    <property type="gene ID" value="SMAR010750"/>
</dbReference>
<dbReference type="EMBL" id="JH431999">
    <property type="status" value="NOT_ANNOTATED_CDS"/>
    <property type="molecule type" value="Genomic_DNA"/>
</dbReference>
<organism evidence="1 2">
    <name type="scientific">Strigamia maritima</name>
    <name type="common">European centipede</name>
    <name type="synonym">Geophilus maritimus</name>
    <dbReference type="NCBI Taxonomy" id="126957"/>
    <lineage>
        <taxon>Eukaryota</taxon>
        <taxon>Metazoa</taxon>
        <taxon>Ecdysozoa</taxon>
        <taxon>Arthropoda</taxon>
        <taxon>Myriapoda</taxon>
        <taxon>Chilopoda</taxon>
        <taxon>Pleurostigmophora</taxon>
        <taxon>Geophilomorpha</taxon>
        <taxon>Linotaeniidae</taxon>
        <taxon>Strigamia</taxon>
    </lineage>
</organism>
<accession>T1JAI1</accession>
<evidence type="ECO:0008006" key="3">
    <source>
        <dbReference type="Google" id="ProtNLM"/>
    </source>
</evidence>
<dbReference type="PhylomeDB" id="T1JAI1"/>
<reference evidence="1" key="2">
    <citation type="submission" date="2015-02" db="UniProtKB">
        <authorList>
            <consortium name="EnsemblMetazoa"/>
        </authorList>
    </citation>
    <scope>IDENTIFICATION</scope>
</reference>
<protein>
    <recommendedName>
        <fullName evidence="3">DUF4817 domain-containing protein</fullName>
    </recommendedName>
</protein>
<proteinExistence type="predicted"/>
<sequence>KASQLYTELHPEQPAPSHKVVGRLIRRFLATGSVQEMKHGRPKSATAENNTIDILDIVELKIEPKLILKTNKIHPYKTRFVQELLIFSDKSTFVRHGQVVSMGPTICQKQIFTTLHMSFPNTLKN</sequence>
<evidence type="ECO:0000313" key="2">
    <source>
        <dbReference type="Proteomes" id="UP000014500"/>
    </source>
</evidence>